<comment type="catalytic activity">
    <reaction evidence="7 8">
        <text>adenosine(34) in tRNA + H2O + H(+) = inosine(34) in tRNA + NH4(+)</text>
        <dbReference type="Rhea" id="RHEA:43168"/>
        <dbReference type="Rhea" id="RHEA-COMP:10373"/>
        <dbReference type="Rhea" id="RHEA-COMP:10374"/>
        <dbReference type="ChEBI" id="CHEBI:15377"/>
        <dbReference type="ChEBI" id="CHEBI:15378"/>
        <dbReference type="ChEBI" id="CHEBI:28938"/>
        <dbReference type="ChEBI" id="CHEBI:74411"/>
        <dbReference type="ChEBI" id="CHEBI:82852"/>
        <dbReference type="EC" id="3.5.4.33"/>
    </reaction>
</comment>
<evidence type="ECO:0000313" key="11">
    <source>
        <dbReference type="Proteomes" id="UP001500074"/>
    </source>
</evidence>
<dbReference type="RefSeq" id="WP_084173282.1">
    <property type="nucleotide sequence ID" value="NZ_BAABKI010000020.1"/>
</dbReference>
<dbReference type="NCBIfam" id="NF008113">
    <property type="entry name" value="PRK10860.1"/>
    <property type="match status" value="1"/>
</dbReference>
<dbReference type="InterPro" id="IPR016193">
    <property type="entry name" value="Cytidine_deaminase-like"/>
</dbReference>
<evidence type="ECO:0000259" key="9">
    <source>
        <dbReference type="PROSITE" id="PS51747"/>
    </source>
</evidence>
<name>A0ABP9REK7_9GAMM</name>
<dbReference type="EC" id="3.5.4.33" evidence="8"/>
<keyword evidence="3 8" id="KW-0819">tRNA processing</keyword>
<dbReference type="InterPro" id="IPR002125">
    <property type="entry name" value="CMP_dCMP_dom"/>
</dbReference>
<evidence type="ECO:0000256" key="5">
    <source>
        <dbReference type="ARBA" id="ARBA00022801"/>
    </source>
</evidence>
<keyword evidence="4 8" id="KW-0479">Metal-binding</keyword>
<dbReference type="EMBL" id="BAABKI010000020">
    <property type="protein sequence ID" value="GAA5175780.1"/>
    <property type="molecule type" value="Genomic_DNA"/>
</dbReference>
<comment type="cofactor">
    <cofactor evidence="8">
        <name>Zn(2+)</name>
        <dbReference type="ChEBI" id="CHEBI:29105"/>
    </cofactor>
    <text evidence="8">Binds 1 zinc ion per subunit.</text>
</comment>
<comment type="subunit">
    <text evidence="2 8">Homodimer.</text>
</comment>
<comment type="function">
    <text evidence="8">Catalyzes the deamination of adenosine to inosine at the wobble position 34 of tRNA(Arg2).</text>
</comment>
<comment type="caution">
    <text evidence="10">The sequence shown here is derived from an EMBL/GenBank/DDBJ whole genome shotgun (WGS) entry which is preliminary data.</text>
</comment>
<keyword evidence="5 8" id="KW-0378">Hydrolase</keyword>
<dbReference type="PANTHER" id="PTHR11079:SF202">
    <property type="entry name" value="TRNA-SPECIFIC ADENOSINE DEAMINASE"/>
    <property type="match status" value="1"/>
</dbReference>
<dbReference type="CDD" id="cd01285">
    <property type="entry name" value="nucleoside_deaminase"/>
    <property type="match status" value="1"/>
</dbReference>
<keyword evidence="11" id="KW-1185">Reference proteome</keyword>
<proteinExistence type="inferred from homology"/>
<accession>A0ABP9REK7</accession>
<dbReference type="HAMAP" id="MF_00972">
    <property type="entry name" value="tRNA_aden_deaminase"/>
    <property type="match status" value="1"/>
</dbReference>
<reference evidence="11" key="1">
    <citation type="journal article" date="2019" name="Int. J. Syst. Evol. Microbiol.">
        <title>The Global Catalogue of Microorganisms (GCM) 10K type strain sequencing project: providing services to taxonomists for standard genome sequencing and annotation.</title>
        <authorList>
            <consortium name="The Broad Institute Genomics Platform"/>
            <consortium name="The Broad Institute Genome Sequencing Center for Infectious Disease"/>
            <person name="Wu L."/>
            <person name="Ma J."/>
        </authorList>
    </citation>
    <scope>NUCLEOTIDE SEQUENCE [LARGE SCALE GENOMIC DNA]</scope>
    <source>
        <strain evidence="11">JCM 18472</strain>
    </source>
</reference>
<keyword evidence="6 8" id="KW-0862">Zinc</keyword>
<feature type="domain" description="CMP/dCMP-type deaminase" evidence="9">
    <location>
        <begin position="2"/>
        <end position="130"/>
    </location>
</feature>
<protein>
    <recommendedName>
        <fullName evidence="8">tRNA-specific adenosine deaminase</fullName>
        <ecNumber evidence="8">3.5.4.33</ecNumber>
    </recommendedName>
</protein>
<dbReference type="Proteomes" id="UP001500074">
    <property type="component" value="Unassembled WGS sequence"/>
</dbReference>
<dbReference type="InterPro" id="IPR028883">
    <property type="entry name" value="tRNA_aden_deaminase"/>
</dbReference>
<feature type="binding site" evidence="8">
    <location>
        <position position="54"/>
    </location>
    <ligand>
        <name>Zn(2+)</name>
        <dbReference type="ChEBI" id="CHEBI:29105"/>
        <note>catalytic</note>
    </ligand>
</feature>
<evidence type="ECO:0000256" key="1">
    <source>
        <dbReference type="ARBA" id="ARBA00010669"/>
    </source>
</evidence>
<dbReference type="PANTHER" id="PTHR11079">
    <property type="entry name" value="CYTOSINE DEAMINASE FAMILY MEMBER"/>
    <property type="match status" value="1"/>
</dbReference>
<dbReference type="InterPro" id="IPR016192">
    <property type="entry name" value="APOBEC/CMP_deaminase_Zn-bd"/>
</dbReference>
<dbReference type="PROSITE" id="PS51747">
    <property type="entry name" value="CYT_DCMP_DEAMINASES_2"/>
    <property type="match status" value="1"/>
</dbReference>
<dbReference type="PROSITE" id="PS00903">
    <property type="entry name" value="CYT_DCMP_DEAMINASES_1"/>
    <property type="match status" value="1"/>
</dbReference>
<comment type="similarity">
    <text evidence="1">Belongs to the cytidine and deoxycytidylate deaminase family. ADAT2 subfamily.</text>
</comment>
<evidence type="ECO:0000313" key="10">
    <source>
        <dbReference type="EMBL" id="GAA5175780.1"/>
    </source>
</evidence>
<evidence type="ECO:0000256" key="7">
    <source>
        <dbReference type="ARBA" id="ARBA00048045"/>
    </source>
</evidence>
<sequence>MRSDSYYMHRALDQARAAQAAGEVPVGAVVVDAAGAIVGRGFNAPVGGHDPSAHAEIRALRDAAGRLANYRLDGCTLYVTLEPCMMCAGAIIHARLARVVYAAAEPRTGMVESRANLFAQPWFNHRVTVEGGLLAVQARRLLQAFFAERREAAGLAGDDHVEARFAGADGQRNADPERPG</sequence>
<feature type="binding site" evidence="8">
    <location>
        <position position="84"/>
    </location>
    <ligand>
        <name>Zn(2+)</name>
        <dbReference type="ChEBI" id="CHEBI:29105"/>
        <note>catalytic</note>
    </ligand>
</feature>
<feature type="active site" description="Proton donor" evidence="8">
    <location>
        <position position="56"/>
    </location>
</feature>
<gene>
    <name evidence="8" type="primary">tadA</name>
    <name evidence="10" type="ORF">GCM10023342_19880</name>
</gene>
<feature type="binding site" evidence="8">
    <location>
        <position position="87"/>
    </location>
    <ligand>
        <name>Zn(2+)</name>
        <dbReference type="ChEBI" id="CHEBI:29105"/>
        <note>catalytic</note>
    </ligand>
</feature>
<evidence type="ECO:0000256" key="2">
    <source>
        <dbReference type="ARBA" id="ARBA00011738"/>
    </source>
</evidence>
<organism evidence="10 11">
    <name type="scientific">Modicisalibacter zincidurans</name>
    <dbReference type="NCBI Taxonomy" id="1178777"/>
    <lineage>
        <taxon>Bacteria</taxon>
        <taxon>Pseudomonadati</taxon>
        <taxon>Pseudomonadota</taxon>
        <taxon>Gammaproteobacteria</taxon>
        <taxon>Oceanospirillales</taxon>
        <taxon>Halomonadaceae</taxon>
        <taxon>Modicisalibacter</taxon>
    </lineage>
</organism>
<dbReference type="Pfam" id="PF00383">
    <property type="entry name" value="dCMP_cyt_deam_1"/>
    <property type="match status" value="1"/>
</dbReference>
<dbReference type="Gene3D" id="3.40.140.10">
    <property type="entry name" value="Cytidine Deaminase, domain 2"/>
    <property type="match status" value="1"/>
</dbReference>
<evidence type="ECO:0000256" key="4">
    <source>
        <dbReference type="ARBA" id="ARBA00022723"/>
    </source>
</evidence>
<evidence type="ECO:0000256" key="6">
    <source>
        <dbReference type="ARBA" id="ARBA00022833"/>
    </source>
</evidence>
<dbReference type="SUPFAM" id="SSF53927">
    <property type="entry name" value="Cytidine deaminase-like"/>
    <property type="match status" value="1"/>
</dbReference>
<evidence type="ECO:0000256" key="3">
    <source>
        <dbReference type="ARBA" id="ARBA00022694"/>
    </source>
</evidence>
<evidence type="ECO:0000256" key="8">
    <source>
        <dbReference type="HAMAP-Rule" id="MF_00972"/>
    </source>
</evidence>